<organism evidence="1 2">
    <name type="scientific">Glaciimonas immobilis</name>
    <dbReference type="NCBI Taxonomy" id="728004"/>
    <lineage>
        <taxon>Bacteria</taxon>
        <taxon>Pseudomonadati</taxon>
        <taxon>Pseudomonadota</taxon>
        <taxon>Betaproteobacteria</taxon>
        <taxon>Burkholderiales</taxon>
        <taxon>Oxalobacteraceae</taxon>
        <taxon>Glaciimonas</taxon>
    </lineage>
</organism>
<keyword evidence="2" id="KW-1185">Reference proteome</keyword>
<dbReference type="EMBL" id="JACHHQ010000001">
    <property type="protein sequence ID" value="MBB5198332.1"/>
    <property type="molecule type" value="Genomic_DNA"/>
</dbReference>
<evidence type="ECO:0000313" key="2">
    <source>
        <dbReference type="Proteomes" id="UP000571084"/>
    </source>
</evidence>
<proteinExistence type="predicted"/>
<name>A0A840RML3_9BURK</name>
<reference evidence="1 2" key="1">
    <citation type="submission" date="2020-08" db="EMBL/GenBank/DDBJ databases">
        <title>Genomic Encyclopedia of Type Strains, Phase IV (KMG-IV): sequencing the most valuable type-strain genomes for metagenomic binning, comparative biology and taxonomic classification.</title>
        <authorList>
            <person name="Goeker M."/>
        </authorList>
    </citation>
    <scope>NUCLEOTIDE SEQUENCE [LARGE SCALE GENOMIC DNA]</scope>
    <source>
        <strain evidence="1 2">DSM 23240</strain>
    </source>
</reference>
<protein>
    <submittedName>
        <fullName evidence="1">Uncharacterized protein</fullName>
    </submittedName>
</protein>
<comment type="caution">
    <text evidence="1">The sequence shown here is derived from an EMBL/GenBank/DDBJ whole genome shotgun (WGS) entry which is preliminary data.</text>
</comment>
<sequence length="38" mass="4251">MLTGAIKWRLCRFLKCSRALTTLSQDPGDPMNPAHIAH</sequence>
<dbReference type="Proteomes" id="UP000571084">
    <property type="component" value="Unassembled WGS sequence"/>
</dbReference>
<accession>A0A840RML3</accession>
<dbReference type="AlphaFoldDB" id="A0A840RML3"/>
<gene>
    <name evidence="1" type="ORF">HNR39_000142</name>
</gene>
<evidence type="ECO:0000313" key="1">
    <source>
        <dbReference type="EMBL" id="MBB5198332.1"/>
    </source>
</evidence>